<dbReference type="SUPFAM" id="SSF57196">
    <property type="entry name" value="EGF/Laminin"/>
    <property type="match status" value="1"/>
</dbReference>
<feature type="disulfide bond" evidence="8">
    <location>
        <begin position="994"/>
        <end position="1003"/>
    </location>
</feature>
<dbReference type="GO" id="GO:0005886">
    <property type="term" value="C:plasma membrane"/>
    <property type="evidence" value="ECO:0007669"/>
    <property type="project" value="TreeGrafter"/>
</dbReference>
<evidence type="ECO:0000313" key="14">
    <source>
        <dbReference type="EMBL" id="CAF1577092.1"/>
    </source>
</evidence>
<evidence type="ECO:0000256" key="10">
    <source>
        <dbReference type="SAM" id="Phobius"/>
    </source>
</evidence>
<keyword evidence="4" id="KW-0677">Repeat</keyword>
<comment type="subcellular location">
    <subcellularLocation>
        <location evidence="2">Endomembrane system</location>
    </subcellularLocation>
    <subcellularLocation>
        <location evidence="1">Membrane</location>
        <topology evidence="1">Single-pass membrane protein</topology>
    </subcellularLocation>
</comment>
<feature type="transmembrane region" description="Helical" evidence="10">
    <location>
        <begin position="1267"/>
        <end position="1290"/>
    </location>
</feature>
<dbReference type="CDD" id="cd00637">
    <property type="entry name" value="7tm_classA_rhodopsin-like"/>
    <property type="match status" value="1"/>
</dbReference>
<feature type="transmembrane region" description="Helical" evidence="10">
    <location>
        <begin position="1401"/>
        <end position="1423"/>
    </location>
</feature>
<evidence type="ECO:0000256" key="1">
    <source>
        <dbReference type="ARBA" id="ARBA00004167"/>
    </source>
</evidence>
<dbReference type="PROSITE" id="PS50068">
    <property type="entry name" value="LDLRA_2"/>
    <property type="match status" value="1"/>
</dbReference>
<keyword evidence="3 10" id="KW-0812">Transmembrane</keyword>
<evidence type="ECO:0000256" key="5">
    <source>
        <dbReference type="ARBA" id="ARBA00022989"/>
    </source>
</evidence>
<keyword evidence="7 8" id="KW-1015">Disulfide bond</keyword>
<dbReference type="GO" id="GO:0004930">
    <property type="term" value="F:G protein-coupled receptor activity"/>
    <property type="evidence" value="ECO:0007669"/>
    <property type="project" value="InterPro"/>
</dbReference>
<dbReference type="InterPro" id="IPR000742">
    <property type="entry name" value="EGF"/>
</dbReference>
<feature type="disulfide bond" evidence="8">
    <location>
        <begin position="916"/>
        <end position="925"/>
    </location>
</feature>
<dbReference type="GO" id="GO:0012505">
    <property type="term" value="C:endomembrane system"/>
    <property type="evidence" value="ECO:0007669"/>
    <property type="project" value="UniProtKB-SubCell"/>
</dbReference>
<name>A0A815YZU2_ADIRI</name>
<feature type="transmembrane region" description="Helical" evidence="10">
    <location>
        <begin position="1452"/>
        <end position="1472"/>
    </location>
</feature>
<evidence type="ECO:0000256" key="7">
    <source>
        <dbReference type="ARBA" id="ARBA00023157"/>
    </source>
</evidence>
<dbReference type="SUPFAM" id="SSF81321">
    <property type="entry name" value="Family A G protein-coupled receptor-like"/>
    <property type="match status" value="1"/>
</dbReference>
<evidence type="ECO:0000256" key="2">
    <source>
        <dbReference type="ARBA" id="ARBA00004308"/>
    </source>
</evidence>
<dbReference type="PROSITE" id="PS50026">
    <property type="entry name" value="EGF_3"/>
    <property type="match status" value="2"/>
</dbReference>
<dbReference type="PROSITE" id="PS00022">
    <property type="entry name" value="EGF_1"/>
    <property type="match status" value="4"/>
</dbReference>
<protein>
    <submittedName>
        <fullName evidence="14">Uncharacterized protein</fullName>
    </submittedName>
</protein>
<dbReference type="PROSITE" id="PS01186">
    <property type="entry name" value="EGF_2"/>
    <property type="match status" value="1"/>
</dbReference>
<dbReference type="Gene3D" id="1.20.1070.10">
    <property type="entry name" value="Rhodopsin 7-helix transmembrane proteins"/>
    <property type="match status" value="1"/>
</dbReference>
<dbReference type="Gene3D" id="4.10.400.10">
    <property type="entry name" value="Low-density Lipoprotein Receptor"/>
    <property type="match status" value="2"/>
</dbReference>
<dbReference type="PROSITE" id="PS00237">
    <property type="entry name" value="G_PROTEIN_RECEP_F1_1"/>
    <property type="match status" value="1"/>
</dbReference>
<evidence type="ECO:0000256" key="11">
    <source>
        <dbReference type="SAM" id="SignalP"/>
    </source>
</evidence>
<dbReference type="InterPro" id="IPR017452">
    <property type="entry name" value="GPCR_Rhodpsn_7TM"/>
</dbReference>
<dbReference type="InterPro" id="IPR002172">
    <property type="entry name" value="LDrepeatLR_classA_rpt"/>
</dbReference>
<feature type="domain" description="EGF-like" evidence="12">
    <location>
        <begin position="963"/>
        <end position="1004"/>
    </location>
</feature>
<dbReference type="InterPro" id="IPR036055">
    <property type="entry name" value="LDL_receptor-like_sf"/>
</dbReference>
<evidence type="ECO:0000259" key="12">
    <source>
        <dbReference type="PROSITE" id="PS50026"/>
    </source>
</evidence>
<dbReference type="Proteomes" id="UP000663828">
    <property type="component" value="Unassembled WGS sequence"/>
</dbReference>
<feature type="domain" description="G-protein coupled receptors family 1 profile" evidence="13">
    <location>
        <begin position="1247"/>
        <end position="1503"/>
    </location>
</feature>
<feature type="transmembrane region" description="Helical" evidence="10">
    <location>
        <begin position="1351"/>
        <end position="1369"/>
    </location>
</feature>
<dbReference type="SMART" id="SM00192">
    <property type="entry name" value="LDLa"/>
    <property type="match status" value="5"/>
</dbReference>
<feature type="transmembrane region" description="Helical" evidence="10">
    <location>
        <begin position="1235"/>
        <end position="1255"/>
    </location>
</feature>
<evidence type="ECO:0000256" key="3">
    <source>
        <dbReference type="ARBA" id="ARBA00022692"/>
    </source>
</evidence>
<evidence type="ECO:0000259" key="13">
    <source>
        <dbReference type="PROSITE" id="PS50262"/>
    </source>
</evidence>
<accession>A0A815YZU2</accession>
<comment type="caution">
    <text evidence="8">Lacks conserved residue(s) required for the propagation of feature annotation.</text>
</comment>
<dbReference type="InterPro" id="IPR023415">
    <property type="entry name" value="LDLR_class-A_CS"/>
</dbReference>
<dbReference type="SUPFAM" id="SSF57424">
    <property type="entry name" value="LDL receptor-like module"/>
    <property type="match status" value="1"/>
</dbReference>
<evidence type="ECO:0000256" key="9">
    <source>
        <dbReference type="PROSITE-ProRule" id="PRU00124"/>
    </source>
</evidence>
<dbReference type="Gene3D" id="2.10.25.10">
    <property type="entry name" value="Laminin"/>
    <property type="match status" value="1"/>
</dbReference>
<dbReference type="PANTHER" id="PTHR24270">
    <property type="entry name" value="LOW-DENSITY LIPOPROTEIN RECEPTOR-RELATED"/>
    <property type="match status" value="1"/>
</dbReference>
<dbReference type="PRINTS" id="PR00261">
    <property type="entry name" value="LDLRECEPTOR"/>
</dbReference>
<keyword evidence="6 10" id="KW-0472">Membrane</keyword>
<dbReference type="PROSITE" id="PS01209">
    <property type="entry name" value="LDLRA_1"/>
    <property type="match status" value="2"/>
</dbReference>
<dbReference type="PROSITE" id="PS50262">
    <property type="entry name" value="G_PROTEIN_RECEP_F1_2"/>
    <property type="match status" value="1"/>
</dbReference>
<dbReference type="EMBL" id="CAJNOR010005823">
    <property type="protein sequence ID" value="CAF1577092.1"/>
    <property type="molecule type" value="Genomic_DNA"/>
</dbReference>
<gene>
    <name evidence="14" type="ORF">XAT740_LOCUS45081</name>
</gene>
<dbReference type="SMART" id="SM00181">
    <property type="entry name" value="EGF"/>
    <property type="match status" value="4"/>
</dbReference>
<feature type="transmembrane region" description="Helical" evidence="10">
    <location>
        <begin position="1484"/>
        <end position="1505"/>
    </location>
</feature>
<sequence>MLLHNLLLNLFLCAVGKAQYNLYNTDHALDLNSAQINCLYYYAQKIFLIFEKTEYCLESPDKTEVSPDTILGNFTFDQLRELSITTQDLLSWSASIDQAERYQYYLDHTHDSLLSKELFFNCTKPWFGSYCQYSFGMGTTYELGSILKKTFKRKYFLSPPDTVAYGSCYVHIECDRGSPHVCLDWREICDGRIDCVDGGADEEHCFELEINTCGQDEYRCRNGLCIAKEFVEDDSAQCLDASDLPSGSVDYPDDFDYPNIFEHEERICLSNKRRFSCGDGRCVRDYETCLSMRHVFFHKLISMQGNLSFTCWMTMVCLTKILDKVNGISCHEIIRLSNITLNLQTCDNITSFPVVPILFGHVRFLYLLNDTSKVNTSRILLPEHICYDQELCNFLTPTFHHENYTCRSTRDIDLNFTKLQSEQWSSLISIMEPYFRRCSTGSKHNKDSGNSLLYCCKNSTKCISIHRILDSISDCYLNDDEEEYERSCSIDDILRFRCGNENRCYGVLNPRDICPRRSLIRVDDIEFYQMCDRHIQMFPVLINGENHTDETECDRWPCNNMYTRCDGFWSCFNGEDEYNCTERRLCPLSSLACVSPQNRTIMCLPASRVNDDYIDCLGSADELRHCRSDLSQIGWYNGFRCWNGNKCIGRSKICDANIDCSFGDDEDFCENSYEPCFKCEKSTCSDMRETICYRSSLPRPKFSFGAPAVHAPSTNRIFEHVAPDFTKYTISEPSDRTWPWRCNLGLYVTLWSSNRSSKFQCFCPPSNYGDLCQYQNQRISVTAKVNFIDAFGIYAVTVMLIEDDDDRQDINSYHQFVSVARRECHQIYNAYLTYATRPKNASQKYSIRVDAFDKIRLIHLASWHFDIPFSFLPNHRMAVLLNVPDRELFDIHLCPLTCYNGECRKYINKEEFFCKCHTGWSGAQCNIPIRCSDCSADSLCIGQIRNRSICVCPLHKGGPRCLLRLSCSEDYCDNNATCLVHSDGRSAMNFVCICPQEFMGLFCHIRTPKLDISLQHIRVAASYLLVYVYMNTVKGWQFEQTELVIIPQKLRLFQPNVSIYTKMEIGMVFVKIDNKYYSTVLQSISDTHFSTSINPALRCESIDEVLHSQLVSLPKIRRMKYFHFVCQTHLRLACFFDESHMCLCTHEHHANCFKFNHTPLICRHATHCQNGAQCSNDGSPCPVSTWCNCTDCYFGDRCQFYAKGIGLTLDDILRYDIRPNATLSEQTVLVKCCSAFTILMFVVGLINSLFSIITFSDRKSREVGSGIYLLTSSIVSLFTVSILTAKFWYLILTQINPFVDRSLLRNGCRLLEFILKVCLYLNNWLNACVALERSMAVHTGAYFNKSRSKRIARKVIIIVPIVIMLSIVHELVFRDLFEDHEEQRLWCLMPYSRSIHTYNTIVSLFHFLAPFLANFYSAVFITFRGAQQRARVQPQITHRQHRWQQLNDYKHLIISSIVLVILTIPQLIISSLSGCVKAAYQSQVYAAGYFISFVPSMSIFIVFVLPSRLYQSQFKKALKSWRQMFSRC</sequence>
<keyword evidence="11" id="KW-0732">Signal</keyword>
<evidence type="ECO:0000256" key="6">
    <source>
        <dbReference type="ARBA" id="ARBA00023136"/>
    </source>
</evidence>
<feature type="signal peptide" evidence="11">
    <location>
        <begin position="1"/>
        <end position="18"/>
    </location>
</feature>
<dbReference type="InterPro" id="IPR000276">
    <property type="entry name" value="GPCR_Rhodpsn"/>
</dbReference>
<organism evidence="14 15">
    <name type="scientific">Adineta ricciae</name>
    <name type="common">Rotifer</name>
    <dbReference type="NCBI Taxonomy" id="249248"/>
    <lineage>
        <taxon>Eukaryota</taxon>
        <taxon>Metazoa</taxon>
        <taxon>Spiralia</taxon>
        <taxon>Gnathifera</taxon>
        <taxon>Rotifera</taxon>
        <taxon>Eurotatoria</taxon>
        <taxon>Bdelloidea</taxon>
        <taxon>Adinetida</taxon>
        <taxon>Adinetidae</taxon>
        <taxon>Adineta</taxon>
    </lineage>
</organism>
<comment type="caution">
    <text evidence="14">The sequence shown here is derived from an EMBL/GenBank/DDBJ whole genome shotgun (WGS) entry which is preliminary data.</text>
</comment>
<feature type="domain" description="EGF-like" evidence="12">
    <location>
        <begin position="890"/>
        <end position="926"/>
    </location>
</feature>
<keyword evidence="8" id="KW-0245">EGF-like domain</keyword>
<feature type="disulfide bond" evidence="9">
    <location>
        <begin position="654"/>
        <end position="669"/>
    </location>
</feature>
<dbReference type="InterPro" id="IPR050685">
    <property type="entry name" value="LDLR"/>
</dbReference>
<evidence type="ECO:0000256" key="8">
    <source>
        <dbReference type="PROSITE-ProRule" id="PRU00076"/>
    </source>
</evidence>
<dbReference type="GO" id="GO:0016192">
    <property type="term" value="P:vesicle-mediated transport"/>
    <property type="evidence" value="ECO:0007669"/>
    <property type="project" value="UniProtKB-ARBA"/>
</dbReference>
<reference evidence="14" key="1">
    <citation type="submission" date="2021-02" db="EMBL/GenBank/DDBJ databases">
        <authorList>
            <person name="Nowell W R."/>
        </authorList>
    </citation>
    <scope>NUCLEOTIDE SEQUENCE</scope>
</reference>
<dbReference type="Pfam" id="PF00001">
    <property type="entry name" value="7tm_1"/>
    <property type="match status" value="1"/>
</dbReference>
<keyword evidence="5 10" id="KW-1133">Transmembrane helix</keyword>
<feature type="transmembrane region" description="Helical" evidence="10">
    <location>
        <begin position="1310"/>
        <end position="1331"/>
    </location>
</feature>
<evidence type="ECO:0000256" key="4">
    <source>
        <dbReference type="ARBA" id="ARBA00022737"/>
    </source>
</evidence>
<dbReference type="CDD" id="cd00112">
    <property type="entry name" value="LDLa"/>
    <property type="match status" value="2"/>
</dbReference>
<keyword evidence="15" id="KW-1185">Reference proteome</keyword>
<feature type="chain" id="PRO_5032970633" evidence="11">
    <location>
        <begin position="19"/>
        <end position="1528"/>
    </location>
</feature>
<evidence type="ECO:0000313" key="15">
    <source>
        <dbReference type="Proteomes" id="UP000663828"/>
    </source>
</evidence>
<proteinExistence type="predicted"/>